<dbReference type="InterPro" id="IPR033656">
    <property type="entry name" value="HisRS_anticodon"/>
</dbReference>
<dbReference type="GO" id="GO:0006427">
    <property type="term" value="P:histidyl-tRNA aminoacylation"/>
    <property type="evidence" value="ECO:0007669"/>
    <property type="project" value="UniProtKB-UniRule"/>
</dbReference>
<dbReference type="PIRSF" id="PIRSF001549">
    <property type="entry name" value="His-tRNA_synth"/>
    <property type="match status" value="1"/>
</dbReference>
<dbReference type="Pfam" id="PF13393">
    <property type="entry name" value="tRNA-synt_His"/>
    <property type="match status" value="2"/>
</dbReference>
<dbReference type="AlphaFoldDB" id="A0A7V4WU91"/>
<dbReference type="InterPro" id="IPR015807">
    <property type="entry name" value="His-tRNA-ligase"/>
</dbReference>
<evidence type="ECO:0000256" key="9">
    <source>
        <dbReference type="HAMAP-Rule" id="MF_00127"/>
    </source>
</evidence>
<keyword evidence="7 9" id="KW-0030">Aminoacyl-tRNA synthetase</keyword>
<dbReference type="InterPro" id="IPR006195">
    <property type="entry name" value="aa-tRNA-synth_II"/>
</dbReference>
<dbReference type="Proteomes" id="UP000885779">
    <property type="component" value="Unassembled WGS sequence"/>
</dbReference>
<dbReference type="CDD" id="cd00773">
    <property type="entry name" value="HisRS-like_core"/>
    <property type="match status" value="1"/>
</dbReference>
<dbReference type="PANTHER" id="PTHR43707">
    <property type="entry name" value="HISTIDYL-TRNA SYNTHETASE"/>
    <property type="match status" value="1"/>
</dbReference>
<evidence type="ECO:0000256" key="4">
    <source>
        <dbReference type="ARBA" id="ARBA00022741"/>
    </source>
</evidence>
<feature type="binding site" evidence="10">
    <location>
        <position position="258"/>
    </location>
    <ligand>
        <name>L-histidine</name>
        <dbReference type="ChEBI" id="CHEBI:57595"/>
    </ligand>
</feature>
<dbReference type="Gene3D" id="3.40.50.800">
    <property type="entry name" value="Anticodon-binding domain"/>
    <property type="match status" value="1"/>
</dbReference>
<keyword evidence="9" id="KW-0963">Cytoplasm</keyword>
<comment type="caution">
    <text evidence="12">The sequence shown here is derived from an EMBL/GenBank/DDBJ whole genome shotgun (WGS) entry which is preliminary data.</text>
</comment>
<dbReference type="PANTHER" id="PTHR43707:SF1">
    <property type="entry name" value="HISTIDINE--TRNA LIGASE, MITOCHONDRIAL-RELATED"/>
    <property type="match status" value="1"/>
</dbReference>
<dbReference type="CDD" id="cd00859">
    <property type="entry name" value="HisRS_anticodon"/>
    <property type="match status" value="1"/>
</dbReference>
<dbReference type="Gene3D" id="3.30.930.10">
    <property type="entry name" value="Bira Bifunctional Protein, Domain 2"/>
    <property type="match status" value="1"/>
</dbReference>
<dbReference type="EC" id="6.1.1.21" evidence="9"/>
<keyword evidence="5 9" id="KW-0067">ATP-binding</keyword>
<comment type="catalytic activity">
    <reaction evidence="8 9">
        <text>tRNA(His) + L-histidine + ATP = L-histidyl-tRNA(His) + AMP + diphosphate + H(+)</text>
        <dbReference type="Rhea" id="RHEA:17313"/>
        <dbReference type="Rhea" id="RHEA-COMP:9665"/>
        <dbReference type="Rhea" id="RHEA-COMP:9689"/>
        <dbReference type="ChEBI" id="CHEBI:15378"/>
        <dbReference type="ChEBI" id="CHEBI:30616"/>
        <dbReference type="ChEBI" id="CHEBI:33019"/>
        <dbReference type="ChEBI" id="CHEBI:57595"/>
        <dbReference type="ChEBI" id="CHEBI:78442"/>
        <dbReference type="ChEBI" id="CHEBI:78527"/>
        <dbReference type="ChEBI" id="CHEBI:456215"/>
        <dbReference type="EC" id="6.1.1.21"/>
    </reaction>
</comment>
<feature type="binding site" evidence="10">
    <location>
        <begin position="262"/>
        <end position="263"/>
    </location>
    <ligand>
        <name>L-histidine</name>
        <dbReference type="ChEBI" id="CHEBI:57595"/>
    </ligand>
</feature>
<dbReference type="InterPro" id="IPR036621">
    <property type="entry name" value="Anticodon-bd_dom_sf"/>
</dbReference>
<dbReference type="InterPro" id="IPR045864">
    <property type="entry name" value="aa-tRNA-synth_II/BPL/LPL"/>
</dbReference>
<gene>
    <name evidence="9" type="primary">hisS</name>
    <name evidence="12" type="ORF">ENK44_05165</name>
</gene>
<feature type="binding site" evidence="10">
    <location>
        <position position="113"/>
    </location>
    <ligand>
        <name>L-histidine</name>
        <dbReference type="ChEBI" id="CHEBI:57595"/>
    </ligand>
</feature>
<dbReference type="HAMAP" id="MF_00127">
    <property type="entry name" value="His_tRNA_synth"/>
    <property type="match status" value="1"/>
</dbReference>
<comment type="subunit">
    <text evidence="2 9">Homodimer.</text>
</comment>
<name>A0A7V4WU91_CALAY</name>
<dbReference type="InterPro" id="IPR004154">
    <property type="entry name" value="Anticodon-bd"/>
</dbReference>
<dbReference type="PROSITE" id="PS50862">
    <property type="entry name" value="AA_TRNA_LIGASE_II"/>
    <property type="match status" value="1"/>
</dbReference>
<dbReference type="SUPFAM" id="SSF55681">
    <property type="entry name" value="Class II aaRS and biotin synthetases"/>
    <property type="match status" value="1"/>
</dbReference>
<sequence length="425" mass="48262">MNSIRRIKGTQDIIGPECERWVAVETAIRKVMRLYNFSEIRTPVFESTELFARGIGQLTDIVSKEMYTFLDRGKKQITLKPEMTAPVVRAYLENKLYAKSPVNKLFYISPLFRQENPQAGRLRQFHQFGAETLGSADPYADVEIIVLAFAVYERLGLHGLQLRINSVGDAEDRPKYKKILQDYIRPHLNSYCPDCQHRFENNPMRILDCKNESCVRLNRNAPKLVEHLGEKSQTHYMQVKEGLQAAGLSFEEDPYLVRGLDYYTHTVFEITSGDLGAQNAICGGGRYDYLTEELGGTPTPAVGFASGIERLLMVAEKQNLPLSGESRLDVFLAPLGEAARKHIPVWLKKLRQAGFKTETDLLGRSLKAQMREANRQSARFVLLLGEDELHKQEFTLKLMDIGEQKALPFNQAITTLQQHLNPENG</sequence>
<protein>
    <recommendedName>
        <fullName evidence="9">Histidine--tRNA ligase</fullName>
        <ecNumber evidence="9">6.1.1.21</ecNumber>
    </recommendedName>
    <alternativeName>
        <fullName evidence="9">Histidyl-tRNA synthetase</fullName>
        <shortName evidence="9">HisRS</shortName>
    </alternativeName>
</protein>
<keyword evidence="6 9" id="KW-0648">Protein biosynthesis</keyword>
<dbReference type="InterPro" id="IPR041715">
    <property type="entry name" value="HisRS-like_core"/>
</dbReference>
<feature type="binding site" evidence="10">
    <location>
        <position position="131"/>
    </location>
    <ligand>
        <name>L-histidine</name>
        <dbReference type="ChEBI" id="CHEBI:57595"/>
    </ligand>
</feature>
<accession>A0A7V4WU91</accession>
<dbReference type="InterPro" id="IPR004516">
    <property type="entry name" value="HisRS/HisZ"/>
</dbReference>
<dbReference type="GO" id="GO:0005524">
    <property type="term" value="F:ATP binding"/>
    <property type="evidence" value="ECO:0007669"/>
    <property type="project" value="UniProtKB-UniRule"/>
</dbReference>
<comment type="subcellular location">
    <subcellularLocation>
        <location evidence="9">Cytoplasm</location>
    </subcellularLocation>
</comment>
<evidence type="ECO:0000256" key="6">
    <source>
        <dbReference type="ARBA" id="ARBA00022917"/>
    </source>
</evidence>
<comment type="similarity">
    <text evidence="1 9">Belongs to the class-II aminoacyl-tRNA synthetase family.</text>
</comment>
<keyword evidence="3 9" id="KW-0436">Ligase</keyword>
<evidence type="ECO:0000256" key="3">
    <source>
        <dbReference type="ARBA" id="ARBA00022598"/>
    </source>
</evidence>
<dbReference type="NCBIfam" id="TIGR00442">
    <property type="entry name" value="hisS"/>
    <property type="match status" value="1"/>
</dbReference>
<evidence type="ECO:0000313" key="12">
    <source>
        <dbReference type="EMBL" id="HGY55069.1"/>
    </source>
</evidence>
<feature type="domain" description="Aminoacyl-transfer RNA synthetases class-II family profile" evidence="11">
    <location>
        <begin position="24"/>
        <end position="334"/>
    </location>
</feature>
<evidence type="ECO:0000256" key="5">
    <source>
        <dbReference type="ARBA" id="ARBA00022840"/>
    </source>
</evidence>
<evidence type="ECO:0000259" key="11">
    <source>
        <dbReference type="PROSITE" id="PS50862"/>
    </source>
</evidence>
<dbReference type="Pfam" id="PF03129">
    <property type="entry name" value="HGTP_anticodon"/>
    <property type="match status" value="1"/>
</dbReference>
<dbReference type="GO" id="GO:0005737">
    <property type="term" value="C:cytoplasm"/>
    <property type="evidence" value="ECO:0007669"/>
    <property type="project" value="UniProtKB-SubCell"/>
</dbReference>
<evidence type="ECO:0000256" key="1">
    <source>
        <dbReference type="ARBA" id="ARBA00008226"/>
    </source>
</evidence>
<evidence type="ECO:0000256" key="10">
    <source>
        <dbReference type="PIRSR" id="PIRSR001549-1"/>
    </source>
</evidence>
<evidence type="ECO:0000256" key="8">
    <source>
        <dbReference type="ARBA" id="ARBA00047639"/>
    </source>
</evidence>
<evidence type="ECO:0000256" key="7">
    <source>
        <dbReference type="ARBA" id="ARBA00023146"/>
    </source>
</evidence>
<feature type="binding site" evidence="10">
    <location>
        <position position="127"/>
    </location>
    <ligand>
        <name>L-histidine</name>
        <dbReference type="ChEBI" id="CHEBI:57595"/>
    </ligand>
</feature>
<feature type="binding site" evidence="10">
    <location>
        <begin position="82"/>
        <end position="84"/>
    </location>
    <ligand>
        <name>L-histidine</name>
        <dbReference type="ChEBI" id="CHEBI:57595"/>
    </ligand>
</feature>
<dbReference type="GO" id="GO:0004821">
    <property type="term" value="F:histidine-tRNA ligase activity"/>
    <property type="evidence" value="ECO:0007669"/>
    <property type="project" value="UniProtKB-UniRule"/>
</dbReference>
<reference evidence="12" key="1">
    <citation type="journal article" date="2020" name="mSystems">
        <title>Genome- and Community-Level Interaction Insights into Carbon Utilization and Element Cycling Functions of Hydrothermarchaeota in Hydrothermal Sediment.</title>
        <authorList>
            <person name="Zhou Z."/>
            <person name="Liu Y."/>
            <person name="Xu W."/>
            <person name="Pan J."/>
            <person name="Luo Z.H."/>
            <person name="Li M."/>
        </authorList>
    </citation>
    <scope>NUCLEOTIDE SEQUENCE [LARGE SCALE GENOMIC DNA]</scope>
    <source>
        <strain evidence="12">HyVt-577</strain>
    </source>
</reference>
<organism evidence="12">
    <name type="scientific">Caldithrix abyssi</name>
    <dbReference type="NCBI Taxonomy" id="187145"/>
    <lineage>
        <taxon>Bacteria</taxon>
        <taxon>Pseudomonadati</taxon>
        <taxon>Calditrichota</taxon>
        <taxon>Calditrichia</taxon>
        <taxon>Calditrichales</taxon>
        <taxon>Calditrichaceae</taxon>
        <taxon>Caldithrix</taxon>
    </lineage>
</organism>
<proteinExistence type="inferred from homology"/>
<dbReference type="EMBL" id="DRQG01000046">
    <property type="protein sequence ID" value="HGY55069.1"/>
    <property type="molecule type" value="Genomic_DNA"/>
</dbReference>
<evidence type="ECO:0000256" key="2">
    <source>
        <dbReference type="ARBA" id="ARBA00011738"/>
    </source>
</evidence>
<keyword evidence="4 9" id="KW-0547">Nucleotide-binding</keyword>
<dbReference type="SUPFAM" id="SSF52954">
    <property type="entry name" value="Class II aaRS ABD-related"/>
    <property type="match status" value="1"/>
</dbReference>